<dbReference type="InterPro" id="IPR043917">
    <property type="entry name" value="DUF5753"/>
</dbReference>
<dbReference type="Pfam" id="PF13560">
    <property type="entry name" value="HTH_31"/>
    <property type="match status" value="1"/>
</dbReference>
<evidence type="ECO:0000259" key="1">
    <source>
        <dbReference type="PROSITE" id="PS50943"/>
    </source>
</evidence>
<dbReference type="PROSITE" id="PS50943">
    <property type="entry name" value="HTH_CROC1"/>
    <property type="match status" value="1"/>
</dbReference>
<dbReference type="SMART" id="SM00530">
    <property type="entry name" value="HTH_XRE"/>
    <property type="match status" value="1"/>
</dbReference>
<gene>
    <name evidence="2" type="ORF">SAMN05421833_12683</name>
</gene>
<sequence length="285" mass="32853">MPEHGSPTVRRRRLGQELRRLRERADLTGDQVAARLGWSAAKISRIETARTSPRTSDVEALLVIYMVDSRQRQELLALHRDATRKGWWEDYHDSLPKEYTTFLGLEAEATAARDWEPQVVPGLFQTEAYVRAMMESGQRSTLELPGGVRSRIEVRMARQQAVLRAESPLAISAVLEESVLLRRFGDHEVMREQLKRLIEVSELPNVELRILPLDADHPINTGAFCHLKVPDFHDVVYLEALLGGRLVEDEAIVYRYEVAFDYLETKALDVDDSRRFLEKTVRHWR</sequence>
<dbReference type="InterPro" id="IPR001387">
    <property type="entry name" value="Cro/C1-type_HTH"/>
</dbReference>
<dbReference type="SUPFAM" id="SSF47413">
    <property type="entry name" value="lambda repressor-like DNA-binding domains"/>
    <property type="match status" value="1"/>
</dbReference>
<accession>A0A1N7G6N7</accession>
<keyword evidence="3" id="KW-1185">Reference proteome</keyword>
<dbReference type="Gene3D" id="1.10.260.40">
    <property type="entry name" value="lambda repressor-like DNA-binding domains"/>
    <property type="match status" value="1"/>
</dbReference>
<dbReference type="GO" id="GO:0003677">
    <property type="term" value="F:DNA binding"/>
    <property type="evidence" value="ECO:0007669"/>
    <property type="project" value="InterPro"/>
</dbReference>
<protein>
    <submittedName>
        <fullName evidence="2">Helix-turn-helix domain-containing protein</fullName>
    </submittedName>
</protein>
<dbReference type="CDD" id="cd00093">
    <property type="entry name" value="HTH_XRE"/>
    <property type="match status" value="1"/>
</dbReference>
<dbReference type="Pfam" id="PF19054">
    <property type="entry name" value="DUF5753"/>
    <property type="match status" value="1"/>
</dbReference>
<feature type="domain" description="HTH cro/C1-type" evidence="1">
    <location>
        <begin position="18"/>
        <end position="72"/>
    </location>
</feature>
<dbReference type="OrthoDB" id="5177725at2"/>
<dbReference type="InterPro" id="IPR010982">
    <property type="entry name" value="Lambda_DNA-bd_dom_sf"/>
</dbReference>
<organism evidence="2 3">
    <name type="scientific">Microbispora rosea</name>
    <dbReference type="NCBI Taxonomy" id="58117"/>
    <lineage>
        <taxon>Bacteria</taxon>
        <taxon>Bacillati</taxon>
        <taxon>Actinomycetota</taxon>
        <taxon>Actinomycetes</taxon>
        <taxon>Streptosporangiales</taxon>
        <taxon>Streptosporangiaceae</taxon>
        <taxon>Microbispora</taxon>
    </lineage>
</organism>
<dbReference type="STRING" id="58117.SAMN05421833_12683"/>
<evidence type="ECO:0000313" key="2">
    <source>
        <dbReference type="EMBL" id="SIS08218.1"/>
    </source>
</evidence>
<dbReference type="AlphaFoldDB" id="A0A1N7G6N7"/>
<dbReference type="RefSeq" id="WP_076440035.1">
    <property type="nucleotide sequence ID" value="NZ_CP192071.1"/>
</dbReference>
<dbReference type="Proteomes" id="UP000186096">
    <property type="component" value="Unassembled WGS sequence"/>
</dbReference>
<name>A0A1N7G6N7_9ACTN</name>
<dbReference type="EMBL" id="FTNI01000026">
    <property type="protein sequence ID" value="SIS08218.1"/>
    <property type="molecule type" value="Genomic_DNA"/>
</dbReference>
<reference evidence="3" key="1">
    <citation type="submission" date="2017-01" db="EMBL/GenBank/DDBJ databases">
        <authorList>
            <person name="Varghese N."/>
            <person name="Submissions S."/>
        </authorList>
    </citation>
    <scope>NUCLEOTIDE SEQUENCE [LARGE SCALE GENOMIC DNA]</scope>
    <source>
        <strain evidence="3">ATCC 12950</strain>
    </source>
</reference>
<proteinExistence type="predicted"/>
<evidence type="ECO:0000313" key="3">
    <source>
        <dbReference type="Proteomes" id="UP000186096"/>
    </source>
</evidence>